<organism evidence="2 3">
    <name type="scientific">Nocardioides marinquilinus</name>
    <dbReference type="NCBI Taxonomy" id="1210400"/>
    <lineage>
        <taxon>Bacteria</taxon>
        <taxon>Bacillati</taxon>
        <taxon>Actinomycetota</taxon>
        <taxon>Actinomycetes</taxon>
        <taxon>Propionibacteriales</taxon>
        <taxon>Nocardioidaceae</taxon>
        <taxon>Nocardioides</taxon>
    </lineage>
</organism>
<dbReference type="Gene3D" id="3.40.50.300">
    <property type="entry name" value="P-loop containing nucleotide triphosphate hydrolases"/>
    <property type="match status" value="1"/>
</dbReference>
<dbReference type="InterPro" id="IPR027417">
    <property type="entry name" value="P-loop_NTPase"/>
</dbReference>
<dbReference type="PANTHER" id="PTHR10605:SF56">
    <property type="entry name" value="BIFUNCTIONAL HEPARAN SULFATE N-DEACETYLASE_N-SULFOTRANSFERASE"/>
    <property type="match status" value="1"/>
</dbReference>
<gene>
    <name evidence="2" type="ORF">GCM10023340_33350</name>
</gene>
<dbReference type="Proteomes" id="UP001500221">
    <property type="component" value="Unassembled WGS sequence"/>
</dbReference>
<dbReference type="EMBL" id="BAABKG010000004">
    <property type="protein sequence ID" value="GAA5152667.1"/>
    <property type="molecule type" value="Genomic_DNA"/>
</dbReference>
<dbReference type="RefSeq" id="WP_345461092.1">
    <property type="nucleotide sequence ID" value="NZ_BAABKG010000004.1"/>
</dbReference>
<accession>A0ABP9PV49</accession>
<sequence length="273" mass="30787">MRYFVGLGAQKCGTSWLHHQLGLHPQVAVPQPKELHYFDGVHRPRAGPRFGTHFVPSLRASAERVREGGTTRADARRVDAAADWLDFVMRGDHAYRARLRRHADEHTVVAGEITPSYSTLGDEGFAAIGPALEQPRAIFLMRDPLARYWSAVKFAVKDRGDPAEVFAEHWRLPTVQVRGDYRTTLELIDRHLPADDVLVLFYEDLVGEEGLRRVASFLGVDEVWDWELTAKPLATARTPMPDVTPELAAELRPQYEYVRDRFGAAVPARWAGV</sequence>
<proteinExistence type="predicted"/>
<evidence type="ECO:0000256" key="1">
    <source>
        <dbReference type="ARBA" id="ARBA00022679"/>
    </source>
</evidence>
<name>A0ABP9PV49_9ACTN</name>
<protein>
    <recommendedName>
        <fullName evidence="4">Sulfotransferase</fullName>
    </recommendedName>
</protein>
<evidence type="ECO:0008006" key="4">
    <source>
        <dbReference type="Google" id="ProtNLM"/>
    </source>
</evidence>
<evidence type="ECO:0000313" key="2">
    <source>
        <dbReference type="EMBL" id="GAA5152667.1"/>
    </source>
</evidence>
<reference evidence="3" key="1">
    <citation type="journal article" date="2019" name="Int. J. Syst. Evol. Microbiol.">
        <title>The Global Catalogue of Microorganisms (GCM) 10K type strain sequencing project: providing services to taxonomists for standard genome sequencing and annotation.</title>
        <authorList>
            <consortium name="The Broad Institute Genomics Platform"/>
            <consortium name="The Broad Institute Genome Sequencing Center for Infectious Disease"/>
            <person name="Wu L."/>
            <person name="Ma J."/>
        </authorList>
    </citation>
    <scope>NUCLEOTIDE SEQUENCE [LARGE SCALE GENOMIC DNA]</scope>
    <source>
        <strain evidence="3">JCM 18459</strain>
    </source>
</reference>
<dbReference type="SUPFAM" id="SSF52540">
    <property type="entry name" value="P-loop containing nucleoside triphosphate hydrolases"/>
    <property type="match status" value="1"/>
</dbReference>
<evidence type="ECO:0000313" key="3">
    <source>
        <dbReference type="Proteomes" id="UP001500221"/>
    </source>
</evidence>
<keyword evidence="1" id="KW-0808">Transferase</keyword>
<dbReference type="Pfam" id="PF13469">
    <property type="entry name" value="Sulfotransfer_3"/>
    <property type="match status" value="1"/>
</dbReference>
<dbReference type="InterPro" id="IPR037359">
    <property type="entry name" value="NST/OST"/>
</dbReference>
<comment type="caution">
    <text evidence="2">The sequence shown here is derived from an EMBL/GenBank/DDBJ whole genome shotgun (WGS) entry which is preliminary data.</text>
</comment>
<dbReference type="PANTHER" id="PTHR10605">
    <property type="entry name" value="HEPARAN SULFATE SULFOTRANSFERASE"/>
    <property type="match status" value="1"/>
</dbReference>
<keyword evidence="3" id="KW-1185">Reference proteome</keyword>